<dbReference type="SUPFAM" id="SSF53649">
    <property type="entry name" value="Alkaline phosphatase-like"/>
    <property type="match status" value="1"/>
</dbReference>
<name>T1BU89_9ZZZZ</name>
<sequence>FDFEADRLTHLLGHVAREIGPGRARAVRTLVTADHGAVPVVPERQLRADRVPAIAAEMARPIAGDRRSGFFRARPGRREALAAALTRRLPAGARILGVDQALAAGLFGPPPYHPELRERIGDLIVLPPVPSGLLGATPRPESRSPDFLGSHSGLEPAELLVPLVSGSLYDLGGVDAAGGQP</sequence>
<organism evidence="1">
    <name type="scientific">mine drainage metagenome</name>
    <dbReference type="NCBI Taxonomy" id="410659"/>
    <lineage>
        <taxon>unclassified sequences</taxon>
        <taxon>metagenomes</taxon>
        <taxon>ecological metagenomes</taxon>
    </lineage>
</organism>
<accession>T1BU89</accession>
<reference evidence="1" key="1">
    <citation type="submission" date="2013-08" db="EMBL/GenBank/DDBJ databases">
        <authorList>
            <person name="Mendez C."/>
            <person name="Richter M."/>
            <person name="Ferrer M."/>
            <person name="Sanchez J."/>
        </authorList>
    </citation>
    <scope>NUCLEOTIDE SEQUENCE</scope>
</reference>
<comment type="caution">
    <text evidence="1">The sequence shown here is derived from an EMBL/GenBank/DDBJ whole genome shotgun (WGS) entry which is preliminary data.</text>
</comment>
<feature type="non-terminal residue" evidence="1">
    <location>
        <position position="1"/>
    </location>
</feature>
<dbReference type="InterPro" id="IPR017850">
    <property type="entry name" value="Alkaline_phosphatase_core_sf"/>
</dbReference>
<protein>
    <submittedName>
        <fullName evidence="1">Type I phosphodiesterase/nucleotide pyrophosphatase</fullName>
    </submittedName>
</protein>
<dbReference type="EMBL" id="AUZY01001966">
    <property type="protein sequence ID" value="EQD73427.1"/>
    <property type="molecule type" value="Genomic_DNA"/>
</dbReference>
<proteinExistence type="predicted"/>
<evidence type="ECO:0000313" key="1">
    <source>
        <dbReference type="EMBL" id="EQD73427.1"/>
    </source>
</evidence>
<gene>
    <name evidence="1" type="ORF">B1B_03224</name>
</gene>
<dbReference type="AlphaFoldDB" id="T1BU89"/>
<reference evidence="1" key="2">
    <citation type="journal article" date="2014" name="ISME J.">
        <title>Microbial stratification in low pH oxic and suboxic macroscopic growths along an acid mine drainage.</title>
        <authorList>
            <person name="Mendez-Garcia C."/>
            <person name="Mesa V."/>
            <person name="Sprenger R.R."/>
            <person name="Richter M."/>
            <person name="Diez M.S."/>
            <person name="Solano J."/>
            <person name="Bargiela R."/>
            <person name="Golyshina O.V."/>
            <person name="Manteca A."/>
            <person name="Ramos J.L."/>
            <person name="Gallego J.R."/>
            <person name="Llorente I."/>
            <person name="Martins Dos Santos V.A."/>
            <person name="Jensen O.N."/>
            <person name="Pelaez A.I."/>
            <person name="Sanchez J."/>
            <person name="Ferrer M."/>
        </authorList>
    </citation>
    <scope>NUCLEOTIDE SEQUENCE</scope>
</reference>